<dbReference type="GO" id="GO:0009097">
    <property type="term" value="P:isoleucine biosynthetic process"/>
    <property type="evidence" value="ECO:0007669"/>
    <property type="project" value="TreeGrafter"/>
</dbReference>
<feature type="domain" description="Thiamine pyrophosphate enzyme TPP-binding" evidence="6">
    <location>
        <begin position="409"/>
        <end position="556"/>
    </location>
</feature>
<keyword evidence="3 4" id="KW-0786">Thiamine pyrophosphate</keyword>
<dbReference type="PANTHER" id="PTHR18968:SF13">
    <property type="entry name" value="ACETOLACTATE SYNTHASE CATALYTIC SUBUNIT, MITOCHONDRIAL"/>
    <property type="match status" value="1"/>
</dbReference>
<feature type="domain" description="Thiamine pyrophosphate enzyme central" evidence="5">
    <location>
        <begin position="202"/>
        <end position="341"/>
    </location>
</feature>
<sequence>MGTAMPADAPGVNESVAMRLATAFRRHGVEIVFGQSIPSSFFLAAPQAGIRQATYRAENAGGTMADGYARISGRTGVVAAQNGPAATLLVPPLAEALKASIPIVALVQDVARDTTEKNAFQELDHLRLFDGCTKWARRIDHASRVEEMVDLAFATANGGRPGPVALIVPADLLTETARHAEARKADLGRFPLDRSVADPAAVREAAKLLAHARAPLVIAGGGVHSSGAAEALAALQEDAHLPVATTAMGKGSVAETHPLSLGVVGYFMGDGARGRALRPLVEQADVVLLVGNRANQNGTDSWKLYPRGARYIQIDIDSTEIGRNYEALRLAGDAKLTLEALRAAMLEEGLSARAEARPATEARIREGVEDWHRFTRRIRTENREPIRPERVMQALEEIIDHDTIVAADASYSSIWVANYLTARRPGMRFLTPRGLAGLGWGLPLAIGARMAAPGRKVVCLAGDGGFAHSWAELETARRLKLDIPVIVLNNQILGYQKHAEDVLFGAHTEACDFAPVDHAAIARACGCHGIRVERAADLDDALREAWAQDRPSLVDVITDPDARPPVTFYDNTYASPF</sequence>
<dbReference type="SUPFAM" id="SSF52518">
    <property type="entry name" value="Thiamin diphosphate-binding fold (THDP-binding)"/>
    <property type="match status" value="2"/>
</dbReference>
<evidence type="ECO:0000256" key="1">
    <source>
        <dbReference type="ARBA" id="ARBA00001964"/>
    </source>
</evidence>
<reference evidence="8 9" key="1">
    <citation type="journal article" date="2015" name="Int. J. Syst. Evol. Microbiol.">
        <title>Roseomonas oryzae sp. nov., isolated from paddy rhizosphere soil.</title>
        <authorList>
            <person name="Ramaprasad E.V."/>
            <person name="Sasikala Ch."/>
            <person name="Ramana Ch.V."/>
        </authorList>
    </citation>
    <scope>NUCLEOTIDE SEQUENCE [LARGE SCALE GENOMIC DNA]</scope>
    <source>
        <strain evidence="8 9">KCTC 42542</strain>
    </source>
</reference>
<evidence type="ECO:0000259" key="5">
    <source>
        <dbReference type="Pfam" id="PF00205"/>
    </source>
</evidence>
<dbReference type="SUPFAM" id="SSF52467">
    <property type="entry name" value="DHS-like NAD/FAD-binding domain"/>
    <property type="match status" value="1"/>
</dbReference>
<dbReference type="Pfam" id="PF02775">
    <property type="entry name" value="TPP_enzyme_C"/>
    <property type="match status" value="1"/>
</dbReference>
<dbReference type="RefSeq" id="WP_149811994.1">
    <property type="nucleotide sequence ID" value="NZ_VUKA01000003.1"/>
</dbReference>
<dbReference type="InterPro" id="IPR011766">
    <property type="entry name" value="TPP_enzyme_TPP-bd"/>
</dbReference>
<dbReference type="InterPro" id="IPR012000">
    <property type="entry name" value="Thiamin_PyroP_enz_cen_dom"/>
</dbReference>
<dbReference type="GO" id="GO:0009099">
    <property type="term" value="P:L-valine biosynthetic process"/>
    <property type="evidence" value="ECO:0007669"/>
    <property type="project" value="TreeGrafter"/>
</dbReference>
<dbReference type="InterPro" id="IPR029035">
    <property type="entry name" value="DHS-like_NAD/FAD-binding_dom"/>
</dbReference>
<dbReference type="CDD" id="cd07035">
    <property type="entry name" value="TPP_PYR_POX_like"/>
    <property type="match status" value="1"/>
</dbReference>
<dbReference type="PANTHER" id="PTHR18968">
    <property type="entry name" value="THIAMINE PYROPHOSPHATE ENZYMES"/>
    <property type="match status" value="1"/>
</dbReference>
<dbReference type="InterPro" id="IPR012001">
    <property type="entry name" value="Thiamin_PyroP_enz_TPP-bd_dom"/>
</dbReference>
<comment type="similarity">
    <text evidence="2 4">Belongs to the TPP enzyme family.</text>
</comment>
<dbReference type="Pfam" id="PF02776">
    <property type="entry name" value="TPP_enzyme_N"/>
    <property type="match status" value="1"/>
</dbReference>
<evidence type="ECO:0000313" key="9">
    <source>
        <dbReference type="Proteomes" id="UP000322110"/>
    </source>
</evidence>
<dbReference type="OrthoDB" id="4494979at2"/>
<dbReference type="GO" id="GO:0000287">
    <property type="term" value="F:magnesium ion binding"/>
    <property type="evidence" value="ECO:0007669"/>
    <property type="project" value="InterPro"/>
</dbReference>
<dbReference type="PROSITE" id="PS00187">
    <property type="entry name" value="TPP_ENZYMES"/>
    <property type="match status" value="1"/>
</dbReference>
<dbReference type="GO" id="GO:0003984">
    <property type="term" value="F:acetolactate synthase activity"/>
    <property type="evidence" value="ECO:0007669"/>
    <property type="project" value="TreeGrafter"/>
</dbReference>
<dbReference type="GO" id="GO:0030976">
    <property type="term" value="F:thiamine pyrophosphate binding"/>
    <property type="evidence" value="ECO:0007669"/>
    <property type="project" value="InterPro"/>
</dbReference>
<keyword evidence="9" id="KW-1185">Reference proteome</keyword>
<evidence type="ECO:0000256" key="2">
    <source>
        <dbReference type="ARBA" id="ARBA00007812"/>
    </source>
</evidence>
<dbReference type="Pfam" id="PF00205">
    <property type="entry name" value="TPP_enzyme_M"/>
    <property type="match status" value="1"/>
</dbReference>
<evidence type="ECO:0000313" key="8">
    <source>
        <dbReference type="EMBL" id="KAA2213490.1"/>
    </source>
</evidence>
<comment type="caution">
    <text evidence="8">The sequence shown here is derived from an EMBL/GenBank/DDBJ whole genome shotgun (WGS) entry which is preliminary data.</text>
</comment>
<gene>
    <name evidence="8" type="ORF">F0Q34_09650</name>
</gene>
<protein>
    <submittedName>
        <fullName evidence="8">Acetolactate synthase catalytic subunit</fullName>
    </submittedName>
</protein>
<feature type="domain" description="Thiamine pyrophosphate enzyme N-terminal TPP-binding" evidence="7">
    <location>
        <begin position="16"/>
        <end position="126"/>
    </location>
</feature>
<dbReference type="GO" id="GO:0005948">
    <property type="term" value="C:acetolactate synthase complex"/>
    <property type="evidence" value="ECO:0007669"/>
    <property type="project" value="TreeGrafter"/>
</dbReference>
<dbReference type="Gene3D" id="3.40.50.970">
    <property type="match status" value="2"/>
</dbReference>
<dbReference type="InterPro" id="IPR000399">
    <property type="entry name" value="TPP-bd_CS"/>
</dbReference>
<name>A0A5B2TI82_9PROT</name>
<dbReference type="AlphaFoldDB" id="A0A5B2TI82"/>
<evidence type="ECO:0000256" key="3">
    <source>
        <dbReference type="ARBA" id="ARBA00023052"/>
    </source>
</evidence>
<accession>A0A5B2TI82</accession>
<evidence type="ECO:0000259" key="7">
    <source>
        <dbReference type="Pfam" id="PF02776"/>
    </source>
</evidence>
<dbReference type="CDD" id="cd00568">
    <property type="entry name" value="TPP_enzymes"/>
    <property type="match status" value="1"/>
</dbReference>
<dbReference type="GO" id="GO:0050660">
    <property type="term" value="F:flavin adenine dinucleotide binding"/>
    <property type="evidence" value="ECO:0007669"/>
    <property type="project" value="TreeGrafter"/>
</dbReference>
<evidence type="ECO:0000256" key="4">
    <source>
        <dbReference type="RuleBase" id="RU362132"/>
    </source>
</evidence>
<proteinExistence type="inferred from homology"/>
<organism evidence="8 9">
    <name type="scientific">Teichococcus oryzae</name>
    <dbReference type="NCBI Taxonomy" id="1608942"/>
    <lineage>
        <taxon>Bacteria</taxon>
        <taxon>Pseudomonadati</taxon>
        <taxon>Pseudomonadota</taxon>
        <taxon>Alphaproteobacteria</taxon>
        <taxon>Acetobacterales</taxon>
        <taxon>Roseomonadaceae</taxon>
        <taxon>Roseomonas</taxon>
    </lineage>
</organism>
<dbReference type="NCBIfam" id="NF004772">
    <property type="entry name" value="PRK06112.1"/>
    <property type="match status" value="1"/>
</dbReference>
<dbReference type="Gene3D" id="3.40.50.1220">
    <property type="entry name" value="TPP-binding domain"/>
    <property type="match status" value="1"/>
</dbReference>
<dbReference type="EMBL" id="VUKA01000003">
    <property type="protein sequence ID" value="KAA2213490.1"/>
    <property type="molecule type" value="Genomic_DNA"/>
</dbReference>
<dbReference type="Proteomes" id="UP000322110">
    <property type="component" value="Unassembled WGS sequence"/>
</dbReference>
<comment type="cofactor">
    <cofactor evidence="1">
        <name>thiamine diphosphate</name>
        <dbReference type="ChEBI" id="CHEBI:58937"/>
    </cofactor>
</comment>
<evidence type="ECO:0000259" key="6">
    <source>
        <dbReference type="Pfam" id="PF02775"/>
    </source>
</evidence>
<dbReference type="InterPro" id="IPR045229">
    <property type="entry name" value="TPP_enz"/>
</dbReference>
<dbReference type="InterPro" id="IPR029061">
    <property type="entry name" value="THDP-binding"/>
</dbReference>